<organism evidence="1 2">
    <name type="scientific">Helicobacter bilis</name>
    <dbReference type="NCBI Taxonomy" id="37372"/>
    <lineage>
        <taxon>Bacteria</taxon>
        <taxon>Pseudomonadati</taxon>
        <taxon>Campylobacterota</taxon>
        <taxon>Epsilonproteobacteria</taxon>
        <taxon>Campylobacterales</taxon>
        <taxon>Helicobacteraceae</taxon>
        <taxon>Helicobacter</taxon>
    </lineage>
</organism>
<proteinExistence type="predicted"/>
<evidence type="ECO:0000313" key="2">
    <source>
        <dbReference type="Proteomes" id="UP000029870"/>
    </source>
</evidence>
<evidence type="ECO:0000313" key="1">
    <source>
        <dbReference type="EMBL" id="TLE06109.1"/>
    </source>
</evidence>
<dbReference type="AlphaFoldDB" id="A0A6D2CK94"/>
<sequence>MLDNYIGADTSLTLGNLPKKQHLDMLLFYCQCIGKIPFYVEGDSKEYTLAIRGSYDSRDYVEADAWNLLIKEQVPRAHHNKYT</sequence>
<dbReference type="RefSeq" id="WP_004086181.1">
    <property type="nucleotide sequence ID" value="NZ_JAERIZ010000025.1"/>
</dbReference>
<dbReference type="Proteomes" id="UP000029870">
    <property type="component" value="Unassembled WGS sequence"/>
</dbReference>
<accession>A0A6D2CK94</accession>
<dbReference type="EMBL" id="JRPH02000003">
    <property type="protein sequence ID" value="TLE06109.1"/>
    <property type="molecule type" value="Genomic_DNA"/>
</dbReference>
<name>A0A6D2CK94_9HELI</name>
<dbReference type="GeneID" id="60656319"/>
<reference evidence="1 2" key="1">
    <citation type="journal article" date="2014" name="Genome Announc.">
        <title>Draft genome sequences of eight enterohepatic helicobacter species isolated from both laboratory and wild rodents.</title>
        <authorList>
            <person name="Sheh A."/>
            <person name="Shen Z."/>
            <person name="Fox J.G."/>
        </authorList>
    </citation>
    <scope>NUCLEOTIDE SEQUENCE [LARGE SCALE GENOMIC DNA]</scope>
    <source>
        <strain evidence="1 2">Missouri</strain>
    </source>
</reference>
<protein>
    <submittedName>
        <fullName evidence="1">Uncharacterized protein</fullName>
    </submittedName>
</protein>
<gene>
    <name evidence="1" type="ORF">LS77_001360</name>
</gene>
<comment type="caution">
    <text evidence="1">The sequence shown here is derived from an EMBL/GenBank/DDBJ whole genome shotgun (WGS) entry which is preliminary data.</text>
</comment>